<dbReference type="PANTHER" id="PTHR37309">
    <property type="entry name" value="SLR0284 PROTEIN"/>
    <property type="match status" value="1"/>
</dbReference>
<feature type="transmembrane region" description="Helical" evidence="1">
    <location>
        <begin position="32"/>
        <end position="50"/>
    </location>
</feature>
<keyword evidence="1" id="KW-0812">Transmembrane</keyword>
<dbReference type="PANTHER" id="PTHR37309:SF1">
    <property type="entry name" value="SLR0284 PROTEIN"/>
    <property type="match status" value="1"/>
</dbReference>
<reference evidence="3" key="1">
    <citation type="submission" date="2016-10" db="EMBL/GenBank/DDBJ databases">
        <authorList>
            <person name="Varghese N."/>
            <person name="Submissions S."/>
        </authorList>
    </citation>
    <scope>NUCLEOTIDE SEQUENCE [LARGE SCALE GENOMIC DNA]</scope>
    <source>
        <strain evidence="3">DSM 28881</strain>
    </source>
</reference>
<keyword evidence="3" id="KW-1185">Reference proteome</keyword>
<feature type="transmembrane region" description="Helical" evidence="1">
    <location>
        <begin position="83"/>
        <end position="106"/>
    </location>
</feature>
<dbReference type="AlphaFoldDB" id="A0A1I3SG03"/>
<organism evidence="2 3">
    <name type="scientific">Olleya namhaensis</name>
    <dbReference type="NCBI Taxonomy" id="1144750"/>
    <lineage>
        <taxon>Bacteria</taxon>
        <taxon>Pseudomonadati</taxon>
        <taxon>Bacteroidota</taxon>
        <taxon>Flavobacteriia</taxon>
        <taxon>Flavobacteriales</taxon>
        <taxon>Flavobacteriaceae</taxon>
    </lineage>
</organism>
<keyword evidence="1" id="KW-1133">Transmembrane helix</keyword>
<dbReference type="EMBL" id="FORM01000010">
    <property type="protein sequence ID" value="SFJ56531.1"/>
    <property type="molecule type" value="Genomic_DNA"/>
</dbReference>
<protein>
    <submittedName>
        <fullName evidence="2">Putative membrane protein</fullName>
    </submittedName>
</protein>
<evidence type="ECO:0000313" key="3">
    <source>
        <dbReference type="Proteomes" id="UP000199559"/>
    </source>
</evidence>
<keyword evidence="1" id="KW-0472">Membrane</keyword>
<dbReference type="Proteomes" id="UP000199559">
    <property type="component" value="Unassembled WGS sequence"/>
</dbReference>
<proteinExistence type="predicted"/>
<feature type="transmembrane region" description="Helical" evidence="1">
    <location>
        <begin position="57"/>
        <end position="77"/>
    </location>
</feature>
<dbReference type="RefSeq" id="WP_090841823.1">
    <property type="nucleotide sequence ID" value="NZ_CANLBQ010000003.1"/>
</dbReference>
<dbReference type="InterPro" id="IPR007165">
    <property type="entry name" value="Phage_holin_4_2"/>
</dbReference>
<accession>A0A1I3SG03</accession>
<dbReference type="STRING" id="1144750.SAMN05443431_11016"/>
<sequence length="117" mass="12778">MKLIIRLLLNAIAVFAIANILNGVSIDNYTTAIIVAAVLSLLNLLVKPILILLTLPITILTLGLFLFVVNGLIILLADNFIDGFAVSSIWTAILFSILLSLLQWLLQSFLKTDKDSN</sequence>
<dbReference type="Pfam" id="PF04020">
    <property type="entry name" value="Phage_holin_4_2"/>
    <property type="match status" value="1"/>
</dbReference>
<evidence type="ECO:0000313" key="2">
    <source>
        <dbReference type="EMBL" id="SFJ56531.1"/>
    </source>
</evidence>
<evidence type="ECO:0000256" key="1">
    <source>
        <dbReference type="SAM" id="Phobius"/>
    </source>
</evidence>
<name>A0A1I3SG03_9FLAO</name>
<gene>
    <name evidence="2" type="ORF">SAMN05443431_11016</name>
</gene>
<feature type="transmembrane region" description="Helical" evidence="1">
    <location>
        <begin position="7"/>
        <end position="26"/>
    </location>
</feature>